<evidence type="ECO:0008006" key="3">
    <source>
        <dbReference type="Google" id="ProtNLM"/>
    </source>
</evidence>
<protein>
    <recommendedName>
        <fullName evidence="3">Secreted protein</fullName>
    </recommendedName>
</protein>
<organism evidence="1 2">
    <name type="scientific">Rhodofomes roseus</name>
    <dbReference type="NCBI Taxonomy" id="34475"/>
    <lineage>
        <taxon>Eukaryota</taxon>
        <taxon>Fungi</taxon>
        <taxon>Dikarya</taxon>
        <taxon>Basidiomycota</taxon>
        <taxon>Agaricomycotina</taxon>
        <taxon>Agaricomycetes</taxon>
        <taxon>Polyporales</taxon>
        <taxon>Rhodofomes</taxon>
    </lineage>
</organism>
<comment type="caution">
    <text evidence="1">The sequence shown here is derived from an EMBL/GenBank/DDBJ whole genome shotgun (WGS) entry which is preliminary data.</text>
</comment>
<evidence type="ECO:0000313" key="2">
    <source>
        <dbReference type="Proteomes" id="UP000814176"/>
    </source>
</evidence>
<dbReference type="EMBL" id="JADCUA010000033">
    <property type="protein sequence ID" value="KAH9830099.1"/>
    <property type="molecule type" value="Genomic_DNA"/>
</dbReference>
<keyword evidence="2" id="KW-1185">Reference proteome</keyword>
<proteinExistence type="predicted"/>
<dbReference type="GeneID" id="72005902"/>
<dbReference type="RefSeq" id="XP_047773451.1">
    <property type="nucleotide sequence ID" value="XM_047925170.1"/>
</dbReference>
<evidence type="ECO:0000313" key="1">
    <source>
        <dbReference type="EMBL" id="KAH9830099.1"/>
    </source>
</evidence>
<accession>A0ABQ8K1H1</accession>
<dbReference type="Proteomes" id="UP000814176">
    <property type="component" value="Unassembled WGS sequence"/>
</dbReference>
<name>A0ABQ8K1H1_9APHY</name>
<sequence>MVAMLLMRPLRCCRLSRALYVWAISLWYSSSTSCAYTNRVYGAISPICVSERWFKQYCLRIQYNDYHESLHTSGGEGAAT</sequence>
<gene>
    <name evidence="1" type="ORF">C8Q71DRAFT_787257</name>
</gene>
<reference evidence="1 2" key="1">
    <citation type="journal article" date="2021" name="Environ. Microbiol.">
        <title>Gene family expansions and transcriptome signatures uncover fungal adaptations to wood decay.</title>
        <authorList>
            <person name="Hage H."/>
            <person name="Miyauchi S."/>
            <person name="Viragh M."/>
            <person name="Drula E."/>
            <person name="Min B."/>
            <person name="Chaduli D."/>
            <person name="Navarro D."/>
            <person name="Favel A."/>
            <person name="Norest M."/>
            <person name="Lesage-Meessen L."/>
            <person name="Balint B."/>
            <person name="Merenyi Z."/>
            <person name="de Eugenio L."/>
            <person name="Morin E."/>
            <person name="Martinez A.T."/>
            <person name="Baldrian P."/>
            <person name="Stursova M."/>
            <person name="Martinez M.J."/>
            <person name="Novotny C."/>
            <person name="Magnuson J.K."/>
            <person name="Spatafora J.W."/>
            <person name="Maurice S."/>
            <person name="Pangilinan J."/>
            <person name="Andreopoulos W."/>
            <person name="LaButti K."/>
            <person name="Hundley H."/>
            <person name="Na H."/>
            <person name="Kuo A."/>
            <person name="Barry K."/>
            <person name="Lipzen A."/>
            <person name="Henrissat B."/>
            <person name="Riley R."/>
            <person name="Ahrendt S."/>
            <person name="Nagy L.G."/>
            <person name="Grigoriev I.V."/>
            <person name="Martin F."/>
            <person name="Rosso M.N."/>
        </authorList>
    </citation>
    <scope>NUCLEOTIDE SEQUENCE [LARGE SCALE GENOMIC DNA]</scope>
    <source>
        <strain evidence="1 2">CIRM-BRFM 1785</strain>
    </source>
</reference>